<gene>
    <name evidence="3" type="ORF">NP596_05190</name>
</gene>
<sequence>MNSKFSYRLLPLLIMAAPVLAVDADNPHDLQESRRIAQGFVQRLGGTLKQQLATAGPAGAIGVCKHVAPALAAEYSQDGFLVGRVSLKTRNKTLGTPDAWERAILEKFDQQQAQGSAPAEVSELTEDADGRWFRYLKPIPTQPMCLQCHGQPDDMATEVKAMLAREYPDDQATGYRAGDIRGAITIKRRLGDAGE</sequence>
<feature type="signal peptide" evidence="1">
    <location>
        <begin position="1"/>
        <end position="21"/>
    </location>
</feature>
<dbReference type="Gene3D" id="3.30.450.290">
    <property type="match status" value="1"/>
</dbReference>
<reference evidence="3 4" key="1">
    <citation type="submission" date="2022-07" db="EMBL/GenBank/DDBJ databases">
        <title>Methylomonas rivi sp. nov., Methylomonas rosea sp. nov., Methylomonas aureus sp. nov. and Methylomonas subterranea sp. nov., four novel methanotrophs isolated from a freshwater creek and the deep terrestrial subsurface.</title>
        <authorList>
            <person name="Abin C."/>
            <person name="Sankaranarayanan K."/>
            <person name="Garner C."/>
            <person name="Sindelar R."/>
            <person name="Kotary K."/>
            <person name="Garner R."/>
            <person name="Barclay S."/>
            <person name="Lawson P."/>
            <person name="Krumholz L."/>
        </authorList>
    </citation>
    <scope>NUCLEOTIDE SEQUENCE [LARGE SCALE GENOMIC DNA]</scope>
    <source>
        <strain evidence="3 4">WSC-6</strain>
    </source>
</reference>
<dbReference type="Proteomes" id="UP001524586">
    <property type="component" value="Unassembled WGS sequence"/>
</dbReference>
<dbReference type="InterPro" id="IPR021796">
    <property type="entry name" value="Tll0287-like_dom"/>
</dbReference>
<keyword evidence="4" id="KW-1185">Reference proteome</keyword>
<evidence type="ECO:0000313" key="3">
    <source>
        <dbReference type="EMBL" id="MCQ8127850.1"/>
    </source>
</evidence>
<protein>
    <submittedName>
        <fullName evidence="3">DUF3365 domain-containing protein</fullName>
    </submittedName>
</protein>
<name>A0ABT1U347_9GAMM</name>
<dbReference type="EMBL" id="JANIBK010000017">
    <property type="protein sequence ID" value="MCQ8127850.1"/>
    <property type="molecule type" value="Genomic_DNA"/>
</dbReference>
<proteinExistence type="predicted"/>
<organism evidence="3 4">
    <name type="scientific">Methylomonas rivi</name>
    <dbReference type="NCBI Taxonomy" id="2952226"/>
    <lineage>
        <taxon>Bacteria</taxon>
        <taxon>Pseudomonadati</taxon>
        <taxon>Pseudomonadota</taxon>
        <taxon>Gammaproteobacteria</taxon>
        <taxon>Methylococcales</taxon>
        <taxon>Methylococcaceae</taxon>
        <taxon>Methylomonas</taxon>
    </lineage>
</organism>
<feature type="domain" description="Tll0287-like" evidence="2">
    <location>
        <begin position="53"/>
        <end position="187"/>
    </location>
</feature>
<feature type="chain" id="PRO_5045524164" evidence="1">
    <location>
        <begin position="22"/>
        <end position="195"/>
    </location>
</feature>
<dbReference type="Pfam" id="PF11845">
    <property type="entry name" value="Tll0287-like"/>
    <property type="match status" value="1"/>
</dbReference>
<accession>A0ABT1U347</accession>
<keyword evidence="1" id="KW-0732">Signal</keyword>
<comment type="caution">
    <text evidence="3">The sequence shown here is derived from an EMBL/GenBank/DDBJ whole genome shotgun (WGS) entry which is preliminary data.</text>
</comment>
<evidence type="ECO:0000259" key="2">
    <source>
        <dbReference type="Pfam" id="PF11845"/>
    </source>
</evidence>
<dbReference type="RefSeq" id="WP_256614206.1">
    <property type="nucleotide sequence ID" value="NZ_JANIBK010000017.1"/>
</dbReference>
<evidence type="ECO:0000256" key="1">
    <source>
        <dbReference type="SAM" id="SignalP"/>
    </source>
</evidence>
<evidence type="ECO:0000313" key="4">
    <source>
        <dbReference type="Proteomes" id="UP001524586"/>
    </source>
</evidence>